<feature type="transmembrane region" description="Helical" evidence="1">
    <location>
        <begin position="39"/>
        <end position="59"/>
    </location>
</feature>
<feature type="transmembrane region" description="Helical" evidence="1">
    <location>
        <begin position="6"/>
        <end position="23"/>
    </location>
</feature>
<evidence type="ECO:0000256" key="1">
    <source>
        <dbReference type="SAM" id="Phobius"/>
    </source>
</evidence>
<dbReference type="Proteomes" id="UP001597036">
    <property type="component" value="Unassembled WGS sequence"/>
</dbReference>
<protein>
    <submittedName>
        <fullName evidence="2">Uncharacterized protein</fullName>
    </submittedName>
</protein>
<evidence type="ECO:0000313" key="2">
    <source>
        <dbReference type="EMBL" id="MFD0705537.1"/>
    </source>
</evidence>
<keyword evidence="1" id="KW-1133">Transmembrane helix</keyword>
<accession>A0ABW2Y5K6</accession>
<feature type="transmembrane region" description="Helical" evidence="1">
    <location>
        <begin position="110"/>
        <end position="131"/>
    </location>
</feature>
<sequence>MRDTVLIPAFIIAVYAAVHFRSFSRNSVIVGRVSARSRAYLACVGSLPMIFLSAGGYVLGMSPLIIHVALHASWFHFNVLSGCAALVEVFMLSVIGIVVAVLFPSRWSLIVAPATVLVVAFLPVEINNTILSNSGHSSLTFAPVWMENLPGLGYSTSVSMNISRIAIALFTSITLIMFALHFLEGKYTQGRMFNSVLLTSLFCTVVLIGWSIAVPSTIFKAENVTIQCKNTSDNIVLCVHPADMTVRQEIMEITREVFAVAPQSGSVLVVEGMNSSSTVQFKRKIYNSEQVLTMWGTAVSTLTGNETKAEIKKTLYDDLINQIVVPISACSSKNQDSANVMNTIQTGIRLRFGLAANSGMIDENTGREVIDEESQWLAHITDQNFTQWYMQHRQDIQSCTITQVE</sequence>
<feature type="transmembrane region" description="Helical" evidence="1">
    <location>
        <begin position="195"/>
        <end position="213"/>
    </location>
</feature>
<feature type="transmembrane region" description="Helical" evidence="1">
    <location>
        <begin position="162"/>
        <end position="183"/>
    </location>
</feature>
<proteinExistence type="predicted"/>
<keyword evidence="3" id="KW-1185">Reference proteome</keyword>
<evidence type="ECO:0000313" key="3">
    <source>
        <dbReference type="Proteomes" id="UP001597036"/>
    </source>
</evidence>
<keyword evidence="1" id="KW-0812">Transmembrane</keyword>
<feature type="transmembrane region" description="Helical" evidence="1">
    <location>
        <begin position="79"/>
        <end position="103"/>
    </location>
</feature>
<organism evidence="2 3">
    <name type="scientific">Alloscardovia venturai</name>
    <dbReference type="NCBI Taxonomy" id="1769421"/>
    <lineage>
        <taxon>Bacteria</taxon>
        <taxon>Bacillati</taxon>
        <taxon>Actinomycetota</taxon>
        <taxon>Actinomycetes</taxon>
        <taxon>Bifidobacteriales</taxon>
        <taxon>Bifidobacteriaceae</taxon>
        <taxon>Alloscardovia</taxon>
    </lineage>
</organism>
<reference evidence="3" key="1">
    <citation type="journal article" date="2019" name="Int. J. Syst. Evol. Microbiol.">
        <title>The Global Catalogue of Microorganisms (GCM) 10K type strain sequencing project: providing services to taxonomists for standard genome sequencing and annotation.</title>
        <authorList>
            <consortium name="The Broad Institute Genomics Platform"/>
            <consortium name="The Broad Institute Genome Sequencing Center for Infectious Disease"/>
            <person name="Wu L."/>
            <person name="Ma J."/>
        </authorList>
    </citation>
    <scope>NUCLEOTIDE SEQUENCE [LARGE SCALE GENOMIC DNA]</scope>
    <source>
        <strain evidence="3">CCM 8604</strain>
    </source>
</reference>
<dbReference type="EMBL" id="JBHTHQ010000022">
    <property type="protein sequence ID" value="MFD0705537.1"/>
    <property type="molecule type" value="Genomic_DNA"/>
</dbReference>
<keyword evidence="1" id="KW-0472">Membrane</keyword>
<name>A0ABW2Y5K6_9BIFI</name>
<comment type="caution">
    <text evidence="2">The sequence shown here is derived from an EMBL/GenBank/DDBJ whole genome shotgun (WGS) entry which is preliminary data.</text>
</comment>
<gene>
    <name evidence="2" type="ORF">ACFQY8_07255</name>
</gene>